<accession>A0ABW2TA63</accession>
<protein>
    <submittedName>
        <fullName evidence="2">Nuclear transport factor 2 family protein</fullName>
    </submittedName>
</protein>
<evidence type="ECO:0000259" key="1">
    <source>
        <dbReference type="Pfam" id="PF12680"/>
    </source>
</evidence>
<gene>
    <name evidence="2" type="ORF">ACFQVD_35460</name>
</gene>
<evidence type="ECO:0000313" key="2">
    <source>
        <dbReference type="EMBL" id="MFC7605412.1"/>
    </source>
</evidence>
<dbReference type="Proteomes" id="UP001596514">
    <property type="component" value="Unassembled WGS sequence"/>
</dbReference>
<organism evidence="2 3">
    <name type="scientific">Streptosporangium amethystogenes subsp. fukuiense</name>
    <dbReference type="NCBI Taxonomy" id="698418"/>
    <lineage>
        <taxon>Bacteria</taxon>
        <taxon>Bacillati</taxon>
        <taxon>Actinomycetota</taxon>
        <taxon>Actinomycetes</taxon>
        <taxon>Streptosporangiales</taxon>
        <taxon>Streptosporangiaceae</taxon>
        <taxon>Streptosporangium</taxon>
    </lineage>
</organism>
<dbReference type="Pfam" id="PF12680">
    <property type="entry name" value="SnoaL_2"/>
    <property type="match status" value="1"/>
</dbReference>
<comment type="caution">
    <text evidence="2">The sequence shown here is derived from an EMBL/GenBank/DDBJ whole genome shotgun (WGS) entry which is preliminary data.</text>
</comment>
<sequence length="124" mass="13498">MTDDALHDHAIDAFIAAANADDPARRATLLSRALTGDVVFWGPLGRGVGRKAVEDFITEVVRGHPSGPTRMVRTTRVDAPGEWARFGWRYEDASGRSLLTGMDVVHVTVEGDIDEIVIFADPPE</sequence>
<dbReference type="SUPFAM" id="SSF54427">
    <property type="entry name" value="NTF2-like"/>
    <property type="match status" value="1"/>
</dbReference>
<dbReference type="EMBL" id="JBHTEE010000001">
    <property type="protein sequence ID" value="MFC7605412.1"/>
    <property type="molecule type" value="Genomic_DNA"/>
</dbReference>
<dbReference type="Gene3D" id="3.10.450.50">
    <property type="match status" value="1"/>
</dbReference>
<reference evidence="3" key="1">
    <citation type="journal article" date="2019" name="Int. J. Syst. Evol. Microbiol.">
        <title>The Global Catalogue of Microorganisms (GCM) 10K type strain sequencing project: providing services to taxonomists for standard genome sequencing and annotation.</title>
        <authorList>
            <consortium name="The Broad Institute Genomics Platform"/>
            <consortium name="The Broad Institute Genome Sequencing Center for Infectious Disease"/>
            <person name="Wu L."/>
            <person name="Ma J."/>
        </authorList>
    </citation>
    <scope>NUCLEOTIDE SEQUENCE [LARGE SCALE GENOMIC DNA]</scope>
    <source>
        <strain evidence="3">JCM 10083</strain>
    </source>
</reference>
<proteinExistence type="predicted"/>
<name>A0ABW2TA63_9ACTN</name>
<dbReference type="InterPro" id="IPR037401">
    <property type="entry name" value="SnoaL-like"/>
</dbReference>
<evidence type="ECO:0000313" key="3">
    <source>
        <dbReference type="Proteomes" id="UP001596514"/>
    </source>
</evidence>
<dbReference type="RefSeq" id="WP_343974937.1">
    <property type="nucleotide sequence ID" value="NZ_BAAAGK010000127.1"/>
</dbReference>
<dbReference type="InterPro" id="IPR032710">
    <property type="entry name" value="NTF2-like_dom_sf"/>
</dbReference>
<feature type="domain" description="SnoaL-like" evidence="1">
    <location>
        <begin position="12"/>
        <end position="115"/>
    </location>
</feature>
<keyword evidence="3" id="KW-1185">Reference proteome</keyword>